<accession>A0ACB8G979</accession>
<evidence type="ECO:0000313" key="2">
    <source>
        <dbReference type="Proteomes" id="UP000827872"/>
    </source>
</evidence>
<sequence>MPPSFPANQELLNKVTVEYKTLPGWQCSTEEARSFSELPPQAQAYIRFIEDYLGVPVKWVGVGKSRTSIIKLF</sequence>
<keyword evidence="2" id="KW-1185">Reference proteome</keyword>
<dbReference type="Proteomes" id="UP000827872">
    <property type="component" value="Linkage Group LG01"/>
</dbReference>
<evidence type="ECO:0000313" key="1">
    <source>
        <dbReference type="EMBL" id="KAH8015764.1"/>
    </source>
</evidence>
<protein>
    <submittedName>
        <fullName evidence="1">Adenylosuccinate synthetase isozyme 1</fullName>
    </submittedName>
</protein>
<organism evidence="1 2">
    <name type="scientific">Sphaerodactylus townsendi</name>
    <dbReference type="NCBI Taxonomy" id="933632"/>
    <lineage>
        <taxon>Eukaryota</taxon>
        <taxon>Metazoa</taxon>
        <taxon>Chordata</taxon>
        <taxon>Craniata</taxon>
        <taxon>Vertebrata</taxon>
        <taxon>Euteleostomi</taxon>
        <taxon>Lepidosauria</taxon>
        <taxon>Squamata</taxon>
        <taxon>Bifurcata</taxon>
        <taxon>Gekkota</taxon>
        <taxon>Sphaerodactylidae</taxon>
        <taxon>Sphaerodactylus</taxon>
    </lineage>
</organism>
<dbReference type="EMBL" id="CM037614">
    <property type="protein sequence ID" value="KAH8015764.1"/>
    <property type="molecule type" value="Genomic_DNA"/>
</dbReference>
<reference evidence="1" key="1">
    <citation type="submission" date="2021-08" db="EMBL/GenBank/DDBJ databases">
        <title>The first chromosome-level gecko genome reveals the dynamic sex chromosomes of Neotropical dwarf geckos (Sphaerodactylidae: Sphaerodactylus).</title>
        <authorList>
            <person name="Pinto B.J."/>
            <person name="Keating S.E."/>
            <person name="Gamble T."/>
        </authorList>
    </citation>
    <scope>NUCLEOTIDE SEQUENCE</scope>
    <source>
        <strain evidence="1">TG3544</strain>
    </source>
</reference>
<gene>
    <name evidence="1" type="primary">ADSSL1_1</name>
    <name evidence="1" type="ORF">K3G42_008254</name>
</gene>
<comment type="caution">
    <text evidence="1">The sequence shown here is derived from an EMBL/GenBank/DDBJ whole genome shotgun (WGS) entry which is preliminary data.</text>
</comment>
<name>A0ACB8G979_9SAUR</name>
<proteinExistence type="predicted"/>